<dbReference type="PANTHER" id="PTHR35335">
    <property type="entry name" value="UPF0716 PROTEIN FXSA"/>
    <property type="match status" value="1"/>
</dbReference>
<evidence type="ECO:0000256" key="1">
    <source>
        <dbReference type="SAM" id="MobiDB-lite"/>
    </source>
</evidence>
<proteinExistence type="predicted"/>
<dbReference type="GO" id="GO:0016020">
    <property type="term" value="C:membrane"/>
    <property type="evidence" value="ECO:0007669"/>
    <property type="project" value="InterPro"/>
</dbReference>
<dbReference type="Pfam" id="PF04186">
    <property type="entry name" value="FxsA"/>
    <property type="match status" value="1"/>
</dbReference>
<dbReference type="OrthoDB" id="9792788at2"/>
<reference evidence="3 4" key="1">
    <citation type="submission" date="2016-11" db="EMBL/GenBank/DDBJ databases">
        <authorList>
            <person name="Jaros S."/>
            <person name="Januszkiewicz K."/>
            <person name="Wedrychowicz H."/>
        </authorList>
    </citation>
    <scope>NUCLEOTIDE SEQUENCE [LARGE SCALE GENOMIC DNA]</scope>
    <source>
        <strain evidence="3 4">DSM 43832</strain>
    </source>
</reference>
<feature type="region of interest" description="Disordered" evidence="1">
    <location>
        <begin position="131"/>
        <end position="166"/>
    </location>
</feature>
<sequence>MPFVLLYLVVEILALVAVGSVIGVGWTLVLLLAAAVLGVWLARREGVRALQAIGEAVANRRMPAAELTDGLLVAVGGLLFLIPGLVTDLAGLLLVLPPTRSFIRRRVLRAAEQRTGLRTVHIHGGEIVEGEVVDDGRGSGPGTGRAVEGPGRATDDGLAPPDARAS</sequence>
<keyword evidence="2" id="KW-0812">Transmembrane</keyword>
<dbReference type="NCBIfam" id="NF008528">
    <property type="entry name" value="PRK11463.1-2"/>
    <property type="match status" value="1"/>
</dbReference>
<dbReference type="AlphaFoldDB" id="A0A1M7ARB6"/>
<evidence type="ECO:0000256" key="2">
    <source>
        <dbReference type="SAM" id="Phobius"/>
    </source>
</evidence>
<dbReference type="RefSeq" id="WP_073460339.1">
    <property type="nucleotide sequence ID" value="NZ_CALGVN010000035.1"/>
</dbReference>
<dbReference type="Proteomes" id="UP000184363">
    <property type="component" value="Unassembled WGS sequence"/>
</dbReference>
<dbReference type="PANTHER" id="PTHR35335:SF1">
    <property type="entry name" value="UPF0716 PROTEIN FXSA"/>
    <property type="match status" value="1"/>
</dbReference>
<keyword evidence="2" id="KW-1133">Transmembrane helix</keyword>
<dbReference type="STRING" id="1848.SAMN05443637_12940"/>
<feature type="transmembrane region" description="Helical" evidence="2">
    <location>
        <begin position="12"/>
        <end position="41"/>
    </location>
</feature>
<name>A0A1M7ARB6_PSETH</name>
<organism evidence="3 4">
    <name type="scientific">Pseudonocardia thermophila</name>
    <dbReference type="NCBI Taxonomy" id="1848"/>
    <lineage>
        <taxon>Bacteria</taxon>
        <taxon>Bacillati</taxon>
        <taxon>Actinomycetota</taxon>
        <taxon>Actinomycetes</taxon>
        <taxon>Pseudonocardiales</taxon>
        <taxon>Pseudonocardiaceae</taxon>
        <taxon>Pseudonocardia</taxon>
    </lineage>
</organism>
<keyword evidence="4" id="KW-1185">Reference proteome</keyword>
<evidence type="ECO:0000313" key="4">
    <source>
        <dbReference type="Proteomes" id="UP000184363"/>
    </source>
</evidence>
<feature type="transmembrane region" description="Helical" evidence="2">
    <location>
        <begin position="71"/>
        <end position="96"/>
    </location>
</feature>
<keyword evidence="2" id="KW-0472">Membrane</keyword>
<dbReference type="InterPro" id="IPR007313">
    <property type="entry name" value="FxsA"/>
</dbReference>
<evidence type="ECO:0000313" key="3">
    <source>
        <dbReference type="EMBL" id="SHL44929.1"/>
    </source>
</evidence>
<gene>
    <name evidence="3" type="ORF">SAMN05443637_12940</name>
</gene>
<protein>
    <submittedName>
        <fullName evidence="3">UPF0716 protein FxsA</fullName>
    </submittedName>
</protein>
<accession>A0A1M7ARB6</accession>
<dbReference type="EMBL" id="FRAP01000029">
    <property type="protein sequence ID" value="SHL44929.1"/>
    <property type="molecule type" value="Genomic_DNA"/>
</dbReference>